<organism evidence="8 9">
    <name type="scientific">Pseudomonas graminis</name>
    <dbReference type="NCBI Taxonomy" id="158627"/>
    <lineage>
        <taxon>Bacteria</taxon>
        <taxon>Pseudomonadati</taxon>
        <taxon>Pseudomonadota</taxon>
        <taxon>Gammaproteobacteria</taxon>
        <taxon>Pseudomonadales</taxon>
        <taxon>Pseudomonadaceae</taxon>
        <taxon>Pseudomonas</taxon>
    </lineage>
</organism>
<dbReference type="GO" id="GO:0015138">
    <property type="term" value="F:fumarate transmembrane transporter activity"/>
    <property type="evidence" value="ECO:0007669"/>
    <property type="project" value="TreeGrafter"/>
</dbReference>
<dbReference type="InterPro" id="IPR036458">
    <property type="entry name" value="Na:dicarbo_symporter_sf"/>
</dbReference>
<keyword evidence="3" id="KW-0997">Cell inner membrane</keyword>
<dbReference type="Proteomes" id="UP000501989">
    <property type="component" value="Chromosome"/>
</dbReference>
<dbReference type="Gene3D" id="1.10.3860.10">
    <property type="entry name" value="Sodium:dicarboxylate symporter"/>
    <property type="match status" value="1"/>
</dbReference>
<keyword evidence="3" id="KW-1003">Cell membrane</keyword>
<dbReference type="PANTHER" id="PTHR42865:SF1">
    <property type="entry name" value="AEROBIC C4-DICARBOXYLATE TRANSPORT PROTEIN"/>
    <property type="match status" value="1"/>
</dbReference>
<dbReference type="GO" id="GO:0070778">
    <property type="term" value="P:L-aspartate transmembrane transport"/>
    <property type="evidence" value="ECO:0007669"/>
    <property type="project" value="TreeGrafter"/>
</dbReference>
<dbReference type="InterPro" id="IPR001991">
    <property type="entry name" value="Na-dicarboxylate_symporter"/>
</dbReference>
<feature type="transmembrane region" description="Helical" evidence="7">
    <location>
        <begin position="76"/>
        <end position="97"/>
    </location>
</feature>
<dbReference type="KEGG" id="pgg:FX982_02444"/>
<evidence type="ECO:0000313" key="8">
    <source>
        <dbReference type="EMBL" id="QKF51482.1"/>
    </source>
</evidence>
<evidence type="ECO:0000256" key="3">
    <source>
        <dbReference type="ARBA" id="ARBA00022519"/>
    </source>
</evidence>
<evidence type="ECO:0000256" key="6">
    <source>
        <dbReference type="ARBA" id="ARBA00023136"/>
    </source>
</evidence>
<feature type="transmembrane region" description="Helical" evidence="7">
    <location>
        <begin position="182"/>
        <end position="207"/>
    </location>
</feature>
<evidence type="ECO:0000256" key="7">
    <source>
        <dbReference type="SAM" id="Phobius"/>
    </source>
</evidence>
<name>A0A6M8MMS7_9PSED</name>
<feature type="transmembrane region" description="Helical" evidence="7">
    <location>
        <begin position="323"/>
        <end position="342"/>
    </location>
</feature>
<proteinExistence type="predicted"/>
<comment type="subcellular location">
    <subcellularLocation>
        <location evidence="1">Membrane</location>
        <topology evidence="1">Multi-pass membrane protein</topology>
    </subcellularLocation>
</comment>
<feature type="transmembrane region" description="Helical" evidence="7">
    <location>
        <begin position="213"/>
        <end position="233"/>
    </location>
</feature>
<feature type="transmembrane region" description="Helical" evidence="7">
    <location>
        <begin position="142"/>
        <end position="161"/>
    </location>
</feature>
<dbReference type="Pfam" id="PF00375">
    <property type="entry name" value="SDF"/>
    <property type="match status" value="1"/>
</dbReference>
<gene>
    <name evidence="8" type="ORF">FX982_02444</name>
</gene>
<dbReference type="PRINTS" id="PR00173">
    <property type="entry name" value="EDTRNSPORT"/>
</dbReference>
<evidence type="ECO:0000313" key="9">
    <source>
        <dbReference type="Proteomes" id="UP000501989"/>
    </source>
</evidence>
<protein>
    <submittedName>
        <fullName evidence="8">C4-dicarboxylate transport protein</fullName>
    </submittedName>
</protein>
<keyword evidence="6 7" id="KW-0472">Membrane</keyword>
<evidence type="ECO:0000256" key="4">
    <source>
        <dbReference type="ARBA" id="ARBA00022692"/>
    </source>
</evidence>
<keyword evidence="5 7" id="KW-1133">Transmembrane helix</keyword>
<keyword evidence="4 7" id="KW-0812">Transmembrane</keyword>
<keyword evidence="9" id="KW-1185">Reference proteome</keyword>
<dbReference type="EMBL" id="CP053746">
    <property type="protein sequence ID" value="QKF51482.1"/>
    <property type="molecule type" value="Genomic_DNA"/>
</dbReference>
<feature type="transmembrane region" description="Helical" evidence="7">
    <location>
        <begin position="291"/>
        <end position="311"/>
    </location>
</feature>
<dbReference type="GO" id="GO:0015141">
    <property type="term" value="F:succinate transmembrane transporter activity"/>
    <property type="evidence" value="ECO:0007669"/>
    <property type="project" value="TreeGrafter"/>
</dbReference>
<evidence type="ECO:0000256" key="5">
    <source>
        <dbReference type="ARBA" id="ARBA00022989"/>
    </source>
</evidence>
<reference evidence="9" key="1">
    <citation type="submission" date="2019-12" db="EMBL/GenBank/DDBJ databases">
        <title>Endophytic bacteria associated with Panax ginseng seedlings.</title>
        <authorList>
            <person name="Park J.M."/>
            <person name="Shin R."/>
            <person name="Jo S.H."/>
        </authorList>
    </citation>
    <scope>NUCLEOTIDE SEQUENCE [LARGE SCALE GENOMIC DNA]</scope>
    <source>
        <strain evidence="9">PgKB30</strain>
    </source>
</reference>
<feature type="transmembrane region" description="Helical" evidence="7">
    <location>
        <begin position="41"/>
        <end position="64"/>
    </location>
</feature>
<sequence>MPLRLLRSTTLHLLVAILSGALLGALNPPLAVEMKPLSDGFIRVIGWLMPFMMFLLIASGVAGLRLGQRGLAARLLVYFQAMALLSLSLACVIAGLMQPGSHAASEASWLPNSLDRLRASSTTLSWTGIGATLADALMHNPVLQIMLAGLLTGAWIAHARGDTRADALRLLLERIVEQLFRCLRLILRFAPLAAFGAIAFTIGKFGLGSALPLLKFVAVMYLACGAFVLLVLAPIARASGTSLCSLVLHLKDDLLLVTFTGSSVAALPGLIEKMQGLGCERQLSRLVLTTGYTFNLAGSNIYLITAVLFLAQMSGIDLTAANWMTLLLISMVTCLGSTSMAGSAFFTLIATLNLFHMVPVESVGLLLGVERLMKCRVLTNVLGNCVACLAIARWQNTSRVDSAPTAIHGEAPQD</sequence>
<dbReference type="PANTHER" id="PTHR42865">
    <property type="entry name" value="PROTON/GLUTAMATE-ASPARTATE SYMPORTER"/>
    <property type="match status" value="1"/>
</dbReference>
<dbReference type="AlphaFoldDB" id="A0A6M8MMS7"/>
<evidence type="ECO:0000256" key="2">
    <source>
        <dbReference type="ARBA" id="ARBA00022448"/>
    </source>
</evidence>
<dbReference type="GO" id="GO:0005886">
    <property type="term" value="C:plasma membrane"/>
    <property type="evidence" value="ECO:0007669"/>
    <property type="project" value="TreeGrafter"/>
</dbReference>
<accession>A0A6M8MMS7</accession>
<evidence type="ECO:0000256" key="1">
    <source>
        <dbReference type="ARBA" id="ARBA00004141"/>
    </source>
</evidence>
<dbReference type="SUPFAM" id="SSF118215">
    <property type="entry name" value="Proton glutamate symport protein"/>
    <property type="match status" value="1"/>
</dbReference>
<dbReference type="GO" id="GO:0015366">
    <property type="term" value="F:malate:proton symporter activity"/>
    <property type="evidence" value="ECO:0007669"/>
    <property type="project" value="TreeGrafter"/>
</dbReference>
<dbReference type="RefSeq" id="WP_172610816.1">
    <property type="nucleotide sequence ID" value="NZ_CP053746.1"/>
</dbReference>
<keyword evidence="2" id="KW-0813">Transport</keyword>